<evidence type="ECO:0000313" key="2">
    <source>
        <dbReference type="Proteomes" id="UP001168877"/>
    </source>
</evidence>
<name>A0AA39RHC4_ACESA</name>
<reference evidence="1" key="1">
    <citation type="journal article" date="2022" name="Plant J.">
        <title>Strategies of tolerance reflected in two North American maple genomes.</title>
        <authorList>
            <person name="McEvoy S.L."/>
            <person name="Sezen U.U."/>
            <person name="Trouern-Trend A."/>
            <person name="McMahon S.M."/>
            <person name="Schaberg P.G."/>
            <person name="Yang J."/>
            <person name="Wegrzyn J.L."/>
            <person name="Swenson N.G."/>
        </authorList>
    </citation>
    <scope>NUCLEOTIDE SEQUENCE</scope>
    <source>
        <strain evidence="1">NS2018</strain>
    </source>
</reference>
<comment type="caution">
    <text evidence="1">The sequence shown here is derived from an EMBL/GenBank/DDBJ whole genome shotgun (WGS) entry which is preliminary data.</text>
</comment>
<reference evidence="1" key="2">
    <citation type="submission" date="2023-06" db="EMBL/GenBank/DDBJ databases">
        <authorList>
            <person name="Swenson N.G."/>
            <person name="Wegrzyn J.L."/>
            <person name="Mcevoy S.L."/>
        </authorList>
    </citation>
    <scope>NUCLEOTIDE SEQUENCE</scope>
    <source>
        <strain evidence="1">NS2018</strain>
        <tissue evidence="1">Leaf</tissue>
    </source>
</reference>
<gene>
    <name evidence="1" type="ORF">LWI29_031089</name>
</gene>
<dbReference type="Proteomes" id="UP001168877">
    <property type="component" value="Unassembled WGS sequence"/>
</dbReference>
<proteinExistence type="predicted"/>
<accession>A0AA39RHC4</accession>
<dbReference type="EMBL" id="JAUESC010000388">
    <property type="protein sequence ID" value="KAK0572402.1"/>
    <property type="molecule type" value="Genomic_DNA"/>
</dbReference>
<evidence type="ECO:0000313" key="1">
    <source>
        <dbReference type="EMBL" id="KAK0572402.1"/>
    </source>
</evidence>
<dbReference type="AlphaFoldDB" id="A0AA39RHC4"/>
<organism evidence="1 2">
    <name type="scientific">Acer saccharum</name>
    <name type="common">Sugar maple</name>
    <dbReference type="NCBI Taxonomy" id="4024"/>
    <lineage>
        <taxon>Eukaryota</taxon>
        <taxon>Viridiplantae</taxon>
        <taxon>Streptophyta</taxon>
        <taxon>Embryophyta</taxon>
        <taxon>Tracheophyta</taxon>
        <taxon>Spermatophyta</taxon>
        <taxon>Magnoliopsida</taxon>
        <taxon>eudicotyledons</taxon>
        <taxon>Gunneridae</taxon>
        <taxon>Pentapetalae</taxon>
        <taxon>rosids</taxon>
        <taxon>malvids</taxon>
        <taxon>Sapindales</taxon>
        <taxon>Sapindaceae</taxon>
        <taxon>Hippocastanoideae</taxon>
        <taxon>Acereae</taxon>
        <taxon>Acer</taxon>
    </lineage>
</organism>
<protein>
    <submittedName>
        <fullName evidence="1">Uncharacterized protein</fullName>
    </submittedName>
</protein>
<keyword evidence="2" id="KW-1185">Reference proteome</keyword>
<sequence length="152" mass="17165">MNASGSPSDIETWHPEEGENHRGYARKVLSDYLQTLPAYLGGNCTCTKCSKISIRDKQLNTNETNRIQPYADVGDDEDLHPHGVGSYRLIALLQEWLILRAAPFSFHENRCAAMVLWCTEGRATSMVVLGRPPNMQNDKFCSSLDFCMLLWL</sequence>